<proteinExistence type="predicted"/>
<comment type="caution">
    <text evidence="1">The sequence shown here is derived from an EMBL/GenBank/DDBJ whole genome shotgun (WGS) entry which is preliminary data.</text>
</comment>
<keyword evidence="2" id="KW-1185">Reference proteome</keyword>
<evidence type="ECO:0000313" key="2">
    <source>
        <dbReference type="Proteomes" id="UP001501563"/>
    </source>
</evidence>
<dbReference type="EMBL" id="BAAAZA010000059">
    <property type="protein sequence ID" value="GAA3905227.1"/>
    <property type="molecule type" value="Genomic_DNA"/>
</dbReference>
<dbReference type="RefSeq" id="WP_345554371.1">
    <property type="nucleotide sequence ID" value="NZ_BAAAZA010000059.1"/>
</dbReference>
<reference evidence="2" key="1">
    <citation type="journal article" date="2019" name="Int. J. Syst. Evol. Microbiol.">
        <title>The Global Catalogue of Microorganisms (GCM) 10K type strain sequencing project: providing services to taxonomists for standard genome sequencing and annotation.</title>
        <authorList>
            <consortium name="The Broad Institute Genomics Platform"/>
            <consortium name="The Broad Institute Genome Sequencing Center for Infectious Disease"/>
            <person name="Wu L."/>
            <person name="Ma J."/>
        </authorList>
    </citation>
    <scope>NUCLEOTIDE SEQUENCE [LARGE SCALE GENOMIC DNA]</scope>
    <source>
        <strain evidence="2">JCM 16578</strain>
    </source>
</reference>
<sequence length="48" mass="5460">MTKQLQEVQDEQARLVIAERVLNWLAELAYELGAGLSSLNCQCLLIER</sequence>
<organism evidence="1 2">
    <name type="scientific">Streptomyces lannensis</name>
    <dbReference type="NCBI Taxonomy" id="766498"/>
    <lineage>
        <taxon>Bacteria</taxon>
        <taxon>Bacillati</taxon>
        <taxon>Actinomycetota</taxon>
        <taxon>Actinomycetes</taxon>
        <taxon>Kitasatosporales</taxon>
        <taxon>Streptomycetaceae</taxon>
        <taxon>Streptomyces</taxon>
    </lineage>
</organism>
<gene>
    <name evidence="1" type="ORF">GCM10022207_88250</name>
</gene>
<evidence type="ECO:0000313" key="1">
    <source>
        <dbReference type="EMBL" id="GAA3905227.1"/>
    </source>
</evidence>
<name>A0ABP7LQ16_9ACTN</name>
<dbReference type="Proteomes" id="UP001501563">
    <property type="component" value="Unassembled WGS sequence"/>
</dbReference>
<protein>
    <submittedName>
        <fullName evidence="1">Uncharacterized protein</fullName>
    </submittedName>
</protein>
<accession>A0ABP7LQ16</accession>